<dbReference type="SUPFAM" id="SSF69572">
    <property type="entry name" value="Activating enzymes of the ubiquitin-like proteins"/>
    <property type="match status" value="1"/>
</dbReference>
<dbReference type="PANTHER" id="PTHR43267:SF1">
    <property type="entry name" value="TRNA THREONYLCARBAMOYLADENOSINE DEHYDRATASE"/>
    <property type="match status" value="1"/>
</dbReference>
<evidence type="ECO:0000313" key="3">
    <source>
        <dbReference type="EMBL" id="EGU40158.1"/>
    </source>
</evidence>
<dbReference type="Pfam" id="PF00899">
    <property type="entry name" value="ThiF"/>
    <property type="match status" value="1"/>
</dbReference>
<dbReference type="GO" id="GO:0061504">
    <property type="term" value="P:cyclic threonylcarbamoyladenosine biosynthetic process"/>
    <property type="evidence" value="ECO:0007669"/>
    <property type="project" value="TreeGrafter"/>
</dbReference>
<accession>F9S239</accession>
<dbReference type="OrthoDB" id="891532at2"/>
<gene>
    <name evidence="3" type="ORF">VII00023_22209</name>
</gene>
<protein>
    <submittedName>
        <fullName evidence="3">Uncharacterized protein</fullName>
    </submittedName>
</protein>
<dbReference type="GO" id="GO:0061503">
    <property type="term" value="F:tRNA threonylcarbamoyladenosine dehydratase"/>
    <property type="evidence" value="ECO:0007669"/>
    <property type="project" value="TreeGrafter"/>
</dbReference>
<dbReference type="InterPro" id="IPR032701">
    <property type="entry name" value="Prok-E2_B_dom"/>
</dbReference>
<dbReference type="Gene3D" id="3.40.50.720">
    <property type="entry name" value="NAD(P)-binding Rossmann-like Domain"/>
    <property type="match status" value="1"/>
</dbReference>
<comment type="caution">
    <text evidence="3">The sequence shown here is derived from an EMBL/GenBank/DDBJ whole genome shotgun (WGS) entry which is preliminary data.</text>
</comment>
<dbReference type="CDD" id="cd01483">
    <property type="entry name" value="E1_enzyme_family"/>
    <property type="match status" value="1"/>
</dbReference>
<name>F9S239_9VIBR</name>
<keyword evidence="4" id="KW-1185">Reference proteome</keyword>
<dbReference type="InterPro" id="IPR035985">
    <property type="entry name" value="Ubiquitin-activating_enz"/>
</dbReference>
<sequence>MSQELHHVLLSCGYKYTPAYRIPKEALIYKKEPQSGYYVKHYKTRIGEFSVALVLCGDIHTELPVAYILDLPDVLRGRLIPHVSNEKLLCYVEQKEADWDPNNLDSLYKDVDSQIQLTLDNAMDSMESGDPYDDELEGEFSQYWNSEEKLFLLKEANRTVRLTTWLCEKTLPNGESDIEYVTIKDEKGKNELLAKWSTHREFNDNFLKERPISTHYISVNPNRLAGVIWPPKRLSDILNWLSNVDHNARNKVIERILTSGKKRHILLFDVYNQDMLAVYVEINPNTIAKNRHKLKSVKKSSIRTQMSLLCGKYTCTKFIRLSVTKADRNTLLSRNASRSGVGNLSDKRVALIGCGTIGGYLASLLLRSGAGCGDKYFHLFDSDTFAPQNFARHALTANEFGHSKAKALAKSLLSSVHIAENIKGLDMNFPITQSMLSKYDIVIDATGRPPVSKRLASTVRMISNGRRPIIIHAFNDGNGRASKVLVDNGSQCYGCMVMNPETHRAETDLRFGHINHMDERHTSCGSTFTPYDAAVSHITAALAQEAVLNTLEPDMIWTYNEHMLDGSRSKKPRMLKRQPNCAICHAV</sequence>
<dbReference type="InterPro" id="IPR000594">
    <property type="entry name" value="ThiF_NAD_FAD-bd"/>
</dbReference>
<proteinExistence type="predicted"/>
<evidence type="ECO:0000313" key="4">
    <source>
        <dbReference type="Proteomes" id="UP000004605"/>
    </source>
</evidence>
<dbReference type="AlphaFoldDB" id="F9S239"/>
<dbReference type="EMBL" id="AFWF01000136">
    <property type="protein sequence ID" value="EGU40158.1"/>
    <property type="molecule type" value="Genomic_DNA"/>
</dbReference>
<organism evidence="3 4">
    <name type="scientific">Vibrio ichthyoenteri ATCC 700023</name>
    <dbReference type="NCBI Taxonomy" id="870968"/>
    <lineage>
        <taxon>Bacteria</taxon>
        <taxon>Pseudomonadati</taxon>
        <taxon>Pseudomonadota</taxon>
        <taxon>Gammaproteobacteria</taxon>
        <taxon>Vibrionales</taxon>
        <taxon>Vibrionaceae</taxon>
        <taxon>Vibrio</taxon>
    </lineage>
</organism>
<dbReference type="PANTHER" id="PTHR43267">
    <property type="entry name" value="TRNA THREONYLCARBAMOYLADENOSINE DEHYDRATASE"/>
    <property type="match status" value="1"/>
</dbReference>
<dbReference type="InterPro" id="IPR045886">
    <property type="entry name" value="ThiF/MoeB/HesA"/>
</dbReference>
<dbReference type="RefSeq" id="WP_006712152.1">
    <property type="nucleotide sequence ID" value="NZ_AFWF01000136.1"/>
</dbReference>
<reference evidence="3 4" key="1">
    <citation type="journal article" date="2012" name="Int. J. Syst. Evol. Microbiol.">
        <title>Vibrio caribbeanicus sp. nov., isolated from the marine sponge Scleritoderma cyanea.</title>
        <authorList>
            <person name="Hoffmann M."/>
            <person name="Monday S.R."/>
            <person name="Allard M.W."/>
            <person name="Strain E.A."/>
            <person name="Whittaker P."/>
            <person name="Naum M."/>
            <person name="McCarthy P.J."/>
            <person name="Lopez J.V."/>
            <person name="Fischer M."/>
            <person name="Brown E.W."/>
        </authorList>
    </citation>
    <scope>NUCLEOTIDE SEQUENCE [LARGE SCALE GENOMIC DNA]</scope>
    <source>
        <strain evidence="3 4">ATCC 700023</strain>
    </source>
</reference>
<dbReference type="Pfam" id="PF14461">
    <property type="entry name" value="Prok-E2_B"/>
    <property type="match status" value="1"/>
</dbReference>
<feature type="domain" description="THIF-type NAD/FAD binding fold" evidence="1">
    <location>
        <begin position="334"/>
        <end position="581"/>
    </location>
</feature>
<evidence type="ECO:0000259" key="2">
    <source>
        <dbReference type="Pfam" id="PF14461"/>
    </source>
</evidence>
<feature type="domain" description="Prokaryotic E2 family B" evidence="2">
    <location>
        <begin position="12"/>
        <end position="152"/>
    </location>
</feature>
<dbReference type="Proteomes" id="UP000004605">
    <property type="component" value="Unassembled WGS sequence"/>
</dbReference>
<evidence type="ECO:0000259" key="1">
    <source>
        <dbReference type="Pfam" id="PF00899"/>
    </source>
</evidence>
<dbReference type="GO" id="GO:0008641">
    <property type="term" value="F:ubiquitin-like modifier activating enzyme activity"/>
    <property type="evidence" value="ECO:0007669"/>
    <property type="project" value="InterPro"/>
</dbReference>